<gene>
    <name evidence="10 15" type="primary">grpE</name>
    <name evidence="15" type="ORF">HPTL_1203</name>
</gene>
<evidence type="ECO:0000256" key="14">
    <source>
        <dbReference type="SAM" id="MobiDB-lite"/>
    </source>
</evidence>
<feature type="region of interest" description="Disordered" evidence="14">
    <location>
        <begin position="1"/>
        <end position="77"/>
    </location>
</feature>
<dbReference type="PANTHER" id="PTHR21237:SF23">
    <property type="entry name" value="GRPE PROTEIN HOMOLOG, MITOCHONDRIAL"/>
    <property type="match status" value="1"/>
</dbReference>
<comment type="similarity">
    <text evidence="2 10 12">Belongs to the GrpE family.</text>
</comment>
<evidence type="ECO:0000256" key="6">
    <source>
        <dbReference type="ARBA" id="ARBA00023186"/>
    </source>
</evidence>
<feature type="compositionally biased region" description="Polar residues" evidence="14">
    <location>
        <begin position="14"/>
        <end position="30"/>
    </location>
</feature>
<reference evidence="15 16" key="1">
    <citation type="submission" date="2018-04" db="EMBL/GenBank/DDBJ databases">
        <title>Complete genome sequence of Hydrogenophilus thermoluteolus TH-1.</title>
        <authorList>
            <person name="Arai H."/>
        </authorList>
    </citation>
    <scope>NUCLEOTIDE SEQUENCE [LARGE SCALE GENOMIC DNA]</scope>
    <source>
        <strain evidence="15 16">TH-1</strain>
    </source>
</reference>
<keyword evidence="5 10" id="KW-0346">Stress response</keyword>
<evidence type="ECO:0000256" key="9">
    <source>
        <dbReference type="ARBA" id="ARBA00076414"/>
    </source>
</evidence>
<dbReference type="SUPFAM" id="SSF58014">
    <property type="entry name" value="Coiled-coil domain of nucleotide exchange factor GrpE"/>
    <property type="match status" value="1"/>
</dbReference>
<comment type="subcellular location">
    <subcellularLocation>
        <location evidence="1 10">Cytoplasm</location>
    </subcellularLocation>
</comment>
<dbReference type="GO" id="GO:0005829">
    <property type="term" value="C:cytosol"/>
    <property type="evidence" value="ECO:0007669"/>
    <property type="project" value="TreeGrafter"/>
</dbReference>
<evidence type="ECO:0000313" key="16">
    <source>
        <dbReference type="Proteomes" id="UP000262004"/>
    </source>
</evidence>
<feature type="compositionally biased region" description="Pro residues" evidence="14">
    <location>
        <begin position="1"/>
        <end position="10"/>
    </location>
</feature>
<comment type="subunit">
    <text evidence="3 10">Homodimer.</text>
</comment>
<dbReference type="Proteomes" id="UP000262004">
    <property type="component" value="Chromosome"/>
</dbReference>
<feature type="coiled-coil region" evidence="13">
    <location>
        <begin position="93"/>
        <end position="153"/>
    </location>
</feature>
<dbReference type="InterPro" id="IPR013805">
    <property type="entry name" value="GrpE_CC"/>
</dbReference>
<sequence length="229" mass="24895">MTNPNTPHPNPENQATQTNPNPTSDVNTDPNAPGMGSDTIATSTFPAGKAPQTDESQVTPGAQPESHHQPPTDSVPDLQEMVRIAERKAAEHYDAWLRAKAETENVRRRAEEEIAKARLYAIDKFAAALLPVKDSLEAALATENQTVESLREGVELTLKQLTAALEQFGIKEENPAGNKFDPNLHQAIGMIETDGEPNHVAQVLQKGYLIHERVLRPALVMVSKAKSGS</sequence>
<evidence type="ECO:0000256" key="13">
    <source>
        <dbReference type="SAM" id="Coils"/>
    </source>
</evidence>
<dbReference type="FunFam" id="2.30.22.10:FF:000001">
    <property type="entry name" value="Protein GrpE"/>
    <property type="match status" value="1"/>
</dbReference>
<dbReference type="Gene3D" id="2.30.22.10">
    <property type="entry name" value="Head domain of nucleotide exchange factor GrpE"/>
    <property type="match status" value="1"/>
</dbReference>
<protein>
    <recommendedName>
        <fullName evidence="8 10">Protein GrpE</fullName>
    </recommendedName>
    <alternativeName>
        <fullName evidence="9 10">HSP-70 cofactor</fullName>
    </alternativeName>
</protein>
<dbReference type="Pfam" id="PF01025">
    <property type="entry name" value="GrpE"/>
    <property type="match status" value="1"/>
</dbReference>
<organism evidence="15 16">
    <name type="scientific">Hydrogenophilus thermoluteolus</name>
    <name type="common">Pseudomonas hydrogenothermophila</name>
    <dbReference type="NCBI Taxonomy" id="297"/>
    <lineage>
        <taxon>Bacteria</taxon>
        <taxon>Pseudomonadati</taxon>
        <taxon>Pseudomonadota</taxon>
        <taxon>Hydrogenophilia</taxon>
        <taxon>Hydrogenophilales</taxon>
        <taxon>Hydrogenophilaceae</taxon>
        <taxon>Hydrogenophilus</taxon>
    </lineage>
</organism>
<dbReference type="NCBIfam" id="NF010748">
    <property type="entry name" value="PRK14150.1"/>
    <property type="match status" value="1"/>
</dbReference>
<evidence type="ECO:0000256" key="2">
    <source>
        <dbReference type="ARBA" id="ARBA00009054"/>
    </source>
</evidence>
<dbReference type="GO" id="GO:0006457">
    <property type="term" value="P:protein folding"/>
    <property type="evidence" value="ECO:0007669"/>
    <property type="project" value="InterPro"/>
</dbReference>
<dbReference type="HAMAP" id="MF_01151">
    <property type="entry name" value="GrpE"/>
    <property type="match status" value="1"/>
</dbReference>
<dbReference type="AlphaFoldDB" id="A0A2Z6DYA2"/>
<dbReference type="KEGG" id="htl:HPTL_1203"/>
<dbReference type="GO" id="GO:0000774">
    <property type="term" value="F:adenyl-nucleotide exchange factor activity"/>
    <property type="evidence" value="ECO:0007669"/>
    <property type="project" value="InterPro"/>
</dbReference>
<dbReference type="GO" id="GO:0042803">
    <property type="term" value="F:protein homodimerization activity"/>
    <property type="evidence" value="ECO:0007669"/>
    <property type="project" value="InterPro"/>
</dbReference>
<evidence type="ECO:0000256" key="1">
    <source>
        <dbReference type="ARBA" id="ARBA00004496"/>
    </source>
</evidence>
<dbReference type="NCBIfam" id="NF010737">
    <property type="entry name" value="PRK14139.1"/>
    <property type="match status" value="1"/>
</dbReference>
<dbReference type="PROSITE" id="PS01071">
    <property type="entry name" value="GRPE"/>
    <property type="match status" value="1"/>
</dbReference>
<dbReference type="CDD" id="cd00446">
    <property type="entry name" value="GrpE"/>
    <property type="match status" value="1"/>
</dbReference>
<dbReference type="PANTHER" id="PTHR21237">
    <property type="entry name" value="GRPE PROTEIN"/>
    <property type="match status" value="1"/>
</dbReference>
<accession>A0A2Z6DYA2</accession>
<dbReference type="GO" id="GO:0051087">
    <property type="term" value="F:protein-folding chaperone binding"/>
    <property type="evidence" value="ECO:0007669"/>
    <property type="project" value="InterPro"/>
</dbReference>
<evidence type="ECO:0000256" key="8">
    <source>
        <dbReference type="ARBA" id="ARBA00072274"/>
    </source>
</evidence>
<dbReference type="NCBIfam" id="NF010738">
    <property type="entry name" value="PRK14140.1"/>
    <property type="match status" value="1"/>
</dbReference>
<dbReference type="Gene3D" id="3.90.20.20">
    <property type="match status" value="1"/>
</dbReference>
<dbReference type="PRINTS" id="PR00773">
    <property type="entry name" value="GRPEPROTEIN"/>
</dbReference>
<comment type="function">
    <text evidence="7 10 11">Participates actively in the response to hyperosmotic and heat shock by preventing the aggregation of stress-denatured proteins, in association with DnaK and GrpE. It is the nucleotide exchange factor for DnaK and may function as a thermosensor. Unfolded proteins bind initially to DnaJ; upon interaction with the DnaJ-bound protein, DnaK hydrolyzes its bound ATP, resulting in the formation of a stable complex. GrpE releases ADP from DnaK; ATP binding to DnaK triggers the release of the substrate protein, thus completing the reaction cycle. Several rounds of ATP-dependent interactions between DnaJ, DnaK and GrpE are required for fully efficient folding.</text>
</comment>
<keyword evidence="4 10" id="KW-0963">Cytoplasm</keyword>
<keyword evidence="6 10" id="KW-0143">Chaperone</keyword>
<evidence type="ECO:0000256" key="5">
    <source>
        <dbReference type="ARBA" id="ARBA00023016"/>
    </source>
</evidence>
<keyword evidence="16" id="KW-1185">Reference proteome</keyword>
<dbReference type="SUPFAM" id="SSF51064">
    <property type="entry name" value="Head domain of nucleotide exchange factor GrpE"/>
    <property type="match status" value="1"/>
</dbReference>
<evidence type="ECO:0000256" key="10">
    <source>
        <dbReference type="HAMAP-Rule" id="MF_01151"/>
    </source>
</evidence>
<evidence type="ECO:0000256" key="4">
    <source>
        <dbReference type="ARBA" id="ARBA00022490"/>
    </source>
</evidence>
<name>A0A2Z6DYA2_HYDTE</name>
<dbReference type="GO" id="GO:0051082">
    <property type="term" value="F:unfolded protein binding"/>
    <property type="evidence" value="ECO:0007669"/>
    <property type="project" value="TreeGrafter"/>
</dbReference>
<dbReference type="InterPro" id="IPR000740">
    <property type="entry name" value="GrpE"/>
</dbReference>
<evidence type="ECO:0000256" key="12">
    <source>
        <dbReference type="RuleBase" id="RU004478"/>
    </source>
</evidence>
<evidence type="ECO:0000256" key="3">
    <source>
        <dbReference type="ARBA" id="ARBA00011738"/>
    </source>
</evidence>
<dbReference type="EMBL" id="AP018558">
    <property type="protein sequence ID" value="BBD77467.1"/>
    <property type="molecule type" value="Genomic_DNA"/>
</dbReference>
<evidence type="ECO:0000256" key="11">
    <source>
        <dbReference type="RuleBase" id="RU000639"/>
    </source>
</evidence>
<keyword evidence="13" id="KW-0175">Coiled coil</keyword>
<proteinExistence type="inferred from homology"/>
<evidence type="ECO:0000256" key="7">
    <source>
        <dbReference type="ARBA" id="ARBA00053401"/>
    </source>
</evidence>
<evidence type="ECO:0000313" key="15">
    <source>
        <dbReference type="EMBL" id="BBD77467.1"/>
    </source>
</evidence>
<dbReference type="InterPro" id="IPR009012">
    <property type="entry name" value="GrpE_head"/>
</dbReference>